<dbReference type="Gene3D" id="3.10.50.30">
    <property type="entry name" value="Transcription elongation factor, GreA/GreB, C-terminal domain"/>
    <property type="match status" value="1"/>
</dbReference>
<evidence type="ECO:0000256" key="7">
    <source>
        <dbReference type="ARBA" id="ARBA00030776"/>
    </source>
</evidence>
<dbReference type="GO" id="GO:0006354">
    <property type="term" value="P:DNA-templated transcription elongation"/>
    <property type="evidence" value="ECO:0007669"/>
    <property type="project" value="TreeGrafter"/>
</dbReference>
<dbReference type="PANTHER" id="PTHR30437">
    <property type="entry name" value="TRANSCRIPTION ELONGATION FACTOR GREA"/>
    <property type="match status" value="1"/>
</dbReference>
<comment type="similarity">
    <text evidence="1 8 9">Belongs to the GreA/GreB family.</text>
</comment>
<keyword evidence="14" id="KW-1185">Reference proteome</keyword>
<dbReference type="SUPFAM" id="SSF46557">
    <property type="entry name" value="GreA transcript cleavage protein, N-terminal domain"/>
    <property type="match status" value="1"/>
</dbReference>
<name>A0A3S5EV08_9ACTN</name>
<dbReference type="GO" id="GO:0003677">
    <property type="term" value="F:DNA binding"/>
    <property type="evidence" value="ECO:0007669"/>
    <property type="project" value="UniProtKB-UniRule"/>
</dbReference>
<feature type="domain" description="Transcription elongation factor GreA/GreB C-terminal" evidence="10">
    <location>
        <begin position="85"/>
        <end position="164"/>
    </location>
</feature>
<keyword evidence="12" id="KW-0251">Elongation factor</keyword>
<protein>
    <recommendedName>
        <fullName evidence="2 8">Transcription elongation factor GreA</fullName>
    </recommendedName>
    <alternativeName>
        <fullName evidence="7 8">Transcript cleavage factor GreA</fullName>
    </alternativeName>
</protein>
<dbReference type="PROSITE" id="PS00830">
    <property type="entry name" value="GREAB_2"/>
    <property type="match status" value="1"/>
</dbReference>
<reference evidence="15" key="1">
    <citation type="submission" date="2017-12" db="EMBL/GenBank/DDBJ databases">
        <title>Whole genome sequencing of Acidipropionibacterium jensenii strains JS279 and JS280.</title>
        <authorList>
            <person name="Deptula P."/>
            <person name="Laine P."/>
            <person name="Smolander O.-P."/>
            <person name="Paulin L."/>
            <person name="Auvinen P."/>
            <person name="Varmanen P."/>
        </authorList>
    </citation>
    <scope>NUCLEOTIDE SEQUENCE [LARGE SCALE GENOMIC DNA]</scope>
    <source>
        <strain evidence="15">JS280</strain>
    </source>
</reference>
<dbReference type="InterPro" id="IPR036953">
    <property type="entry name" value="GreA/GreB_C_sf"/>
</dbReference>
<keyword evidence="3 8" id="KW-0805">Transcription regulation</keyword>
<dbReference type="GO" id="GO:0032784">
    <property type="term" value="P:regulation of DNA-templated transcription elongation"/>
    <property type="evidence" value="ECO:0007669"/>
    <property type="project" value="UniProtKB-UniRule"/>
</dbReference>
<dbReference type="SUPFAM" id="SSF54534">
    <property type="entry name" value="FKBP-like"/>
    <property type="match status" value="1"/>
</dbReference>
<organism evidence="13 14">
    <name type="scientific">Acidipropionibacterium jensenii</name>
    <dbReference type="NCBI Taxonomy" id="1749"/>
    <lineage>
        <taxon>Bacteria</taxon>
        <taxon>Bacillati</taxon>
        <taxon>Actinomycetota</taxon>
        <taxon>Actinomycetes</taxon>
        <taxon>Propionibacteriales</taxon>
        <taxon>Propionibacteriaceae</taxon>
        <taxon>Acidipropionibacterium</taxon>
    </lineage>
</organism>
<dbReference type="FunFam" id="1.10.287.180:FF:000001">
    <property type="entry name" value="Transcription elongation factor GreA"/>
    <property type="match status" value="1"/>
</dbReference>
<dbReference type="Proteomes" id="UP000285875">
    <property type="component" value="Chromosome"/>
</dbReference>
<gene>
    <name evidence="8 13" type="primary">greA</name>
    <name evidence="12" type="ORF">C0Z10_09535</name>
    <name evidence="13" type="ORF">NCTC13652_00121</name>
</gene>
<dbReference type="InterPro" id="IPR006359">
    <property type="entry name" value="Tscrpt_elong_fac_GreA"/>
</dbReference>
<dbReference type="PIRSF" id="PIRSF006092">
    <property type="entry name" value="GreA_GreB"/>
    <property type="match status" value="1"/>
</dbReference>
<evidence type="ECO:0000313" key="12">
    <source>
        <dbReference type="EMBL" id="AZZ39956.1"/>
    </source>
</evidence>
<dbReference type="EMBL" id="LR134473">
    <property type="protein sequence ID" value="VEI01956.1"/>
    <property type="molecule type" value="Genomic_DNA"/>
</dbReference>
<dbReference type="RefSeq" id="WP_028703789.1">
    <property type="nucleotide sequence ID" value="NZ_CP025570.1"/>
</dbReference>
<evidence type="ECO:0000259" key="11">
    <source>
        <dbReference type="Pfam" id="PF03449"/>
    </source>
</evidence>
<dbReference type="InterPro" id="IPR023459">
    <property type="entry name" value="Tscrpt_elong_fac_GreA/B_fam"/>
</dbReference>
<dbReference type="GeneID" id="82883711"/>
<evidence type="ECO:0000259" key="10">
    <source>
        <dbReference type="Pfam" id="PF01272"/>
    </source>
</evidence>
<dbReference type="EMBL" id="CP025570">
    <property type="protein sequence ID" value="AZZ39956.1"/>
    <property type="molecule type" value="Genomic_DNA"/>
</dbReference>
<dbReference type="Pfam" id="PF01272">
    <property type="entry name" value="GreA_GreB"/>
    <property type="match status" value="1"/>
</dbReference>
<reference evidence="12" key="3">
    <citation type="journal article" date="2019" name="Microorganisms">
        <title>Red-Brown Pigmentation of Acidipropionibacterium jensenii Is Tied to Haemolytic Activity and cyl-Like Gene Cluster.</title>
        <authorList>
            <person name="Deptula P."/>
            <person name="Loivamaa I."/>
            <person name="Smolander O.P."/>
            <person name="Laine P."/>
            <person name="Roberts R.J."/>
            <person name="Piironen V."/>
            <person name="Paulin L."/>
            <person name="Savijoki K."/>
            <person name="Auvinen P."/>
            <person name="Varmanen P."/>
        </authorList>
    </citation>
    <scope>NUCLEOTIDE SEQUENCE</scope>
    <source>
        <strain evidence="12">JS280</strain>
    </source>
</reference>
<feature type="domain" description="Transcription elongation factor GreA/GreB N-terminal" evidence="11">
    <location>
        <begin position="8"/>
        <end position="78"/>
    </location>
</feature>
<dbReference type="NCBIfam" id="NF001262">
    <property type="entry name" value="PRK00226.1-3"/>
    <property type="match status" value="1"/>
</dbReference>
<keyword evidence="12" id="KW-0648">Protein biosynthesis</keyword>
<evidence type="ECO:0000256" key="2">
    <source>
        <dbReference type="ARBA" id="ARBA00013729"/>
    </source>
</evidence>
<dbReference type="STRING" id="1122997.GCA_000425285_02515"/>
<dbReference type="InterPro" id="IPR028624">
    <property type="entry name" value="Tscrpt_elong_fac_GreA/B"/>
</dbReference>
<dbReference type="OrthoDB" id="9797227at2"/>
<dbReference type="HAMAP" id="MF_00105">
    <property type="entry name" value="GreA_GreB"/>
    <property type="match status" value="1"/>
</dbReference>
<proteinExistence type="inferred from homology"/>
<accession>A0A3S5EV08</accession>
<evidence type="ECO:0000256" key="5">
    <source>
        <dbReference type="ARBA" id="ARBA00023163"/>
    </source>
</evidence>
<dbReference type="GO" id="GO:0003746">
    <property type="term" value="F:translation elongation factor activity"/>
    <property type="evidence" value="ECO:0007669"/>
    <property type="project" value="UniProtKB-KW"/>
</dbReference>
<evidence type="ECO:0000256" key="3">
    <source>
        <dbReference type="ARBA" id="ARBA00023015"/>
    </source>
</evidence>
<dbReference type="AlphaFoldDB" id="A0A3S5EV08"/>
<keyword evidence="5 8" id="KW-0804">Transcription</keyword>
<dbReference type="InterPro" id="IPR018151">
    <property type="entry name" value="TF_GreA/GreB_CS"/>
</dbReference>
<evidence type="ECO:0000256" key="4">
    <source>
        <dbReference type="ARBA" id="ARBA00023125"/>
    </source>
</evidence>
<reference evidence="13 14" key="2">
    <citation type="submission" date="2018-12" db="EMBL/GenBank/DDBJ databases">
        <authorList>
            <consortium name="Pathogen Informatics"/>
        </authorList>
    </citation>
    <scope>NUCLEOTIDE SEQUENCE [LARGE SCALE GENOMIC DNA]</scope>
    <source>
        <strain evidence="13 14">NCTC13652</strain>
    </source>
</reference>
<keyword evidence="4 8" id="KW-0238">DNA-binding</keyword>
<dbReference type="Proteomes" id="UP000277858">
    <property type="component" value="Chromosome"/>
</dbReference>
<dbReference type="InterPro" id="IPR001437">
    <property type="entry name" value="Tscrpt_elong_fac_GreA/B_C"/>
</dbReference>
<dbReference type="NCBIfam" id="TIGR01462">
    <property type="entry name" value="greA"/>
    <property type="match status" value="1"/>
</dbReference>
<dbReference type="Pfam" id="PF03449">
    <property type="entry name" value="GreA_GreB_N"/>
    <property type="match status" value="1"/>
</dbReference>
<dbReference type="InterPro" id="IPR022691">
    <property type="entry name" value="Tscrpt_elong_fac_GreA/B_N"/>
</dbReference>
<evidence type="ECO:0000313" key="13">
    <source>
        <dbReference type="EMBL" id="VEI01956.1"/>
    </source>
</evidence>
<evidence type="ECO:0000313" key="15">
    <source>
        <dbReference type="Proteomes" id="UP000285875"/>
    </source>
</evidence>
<evidence type="ECO:0000313" key="14">
    <source>
        <dbReference type="Proteomes" id="UP000277858"/>
    </source>
</evidence>
<comment type="function">
    <text evidence="6 8 9">Necessary for efficient RNA polymerase transcription elongation past template-encoded arresting sites. The arresting sites in DNA have the property of trapping a certain fraction of elongating RNA polymerases that pass through, resulting in locked ternary complexes. Cleavage of the nascent transcript by cleavage factors such as GreA or GreB allows the resumption of elongation from the new 3'terminus. GreA releases sequences of 2 to 3 nucleotides.</text>
</comment>
<dbReference type="InterPro" id="IPR036805">
    <property type="entry name" value="Tscrpt_elong_fac_GreA/B_N_sf"/>
</dbReference>
<dbReference type="Gene3D" id="1.10.287.180">
    <property type="entry name" value="Transcription elongation factor, GreA/GreB, N-terminal domain"/>
    <property type="match status" value="1"/>
</dbReference>
<evidence type="ECO:0000256" key="6">
    <source>
        <dbReference type="ARBA" id="ARBA00024916"/>
    </source>
</evidence>
<evidence type="ECO:0000256" key="8">
    <source>
        <dbReference type="HAMAP-Rule" id="MF_00105"/>
    </source>
</evidence>
<dbReference type="KEGG" id="aji:C0Z10_09535"/>
<evidence type="ECO:0000256" key="9">
    <source>
        <dbReference type="RuleBase" id="RU000556"/>
    </source>
</evidence>
<evidence type="ECO:0000256" key="1">
    <source>
        <dbReference type="ARBA" id="ARBA00008213"/>
    </source>
</evidence>
<dbReference type="PANTHER" id="PTHR30437:SF4">
    <property type="entry name" value="TRANSCRIPTION ELONGATION FACTOR GREA"/>
    <property type="match status" value="1"/>
</dbReference>
<sequence length="165" mass="17828">MPESQDTVWLTQEAFDKLTKELEYLKGEGRTKISNKIAEARSEGDLSENGGYHAARDEQGQAEARILQLDQMLRHAQVGERPTASDKVAPGSKVTVYYFGDSSDTETFLLGSREMMNVDKSVDTPVYSPQSPLGGAVVGLRPGESTSYQAPSGKAIKVTVVSVSA</sequence>
<dbReference type="PROSITE" id="PS00829">
    <property type="entry name" value="GREAB_1"/>
    <property type="match status" value="1"/>
</dbReference>
<dbReference type="GO" id="GO:0070063">
    <property type="term" value="F:RNA polymerase binding"/>
    <property type="evidence" value="ECO:0007669"/>
    <property type="project" value="InterPro"/>
</dbReference>